<gene>
    <name evidence="1" type="ORF">PUN50_10085</name>
</gene>
<dbReference type="PROSITE" id="PS51257">
    <property type="entry name" value="PROKAR_LIPOPROTEIN"/>
    <property type="match status" value="1"/>
</dbReference>
<dbReference type="AlphaFoldDB" id="A0AAQ2XV28"/>
<reference evidence="1" key="1">
    <citation type="submission" date="2023-02" db="EMBL/GenBank/DDBJ databases">
        <title>Isolation, identification, and genome analysis of Vibrio campbellii in the Penaeus vannamei larvae stage.</title>
        <authorList>
            <person name="Huang T."/>
            <person name="Zhang B."/>
        </authorList>
    </citation>
    <scope>NUCLEOTIDE SEQUENCE</scope>
    <source>
        <strain evidence="1">20220413_1</strain>
    </source>
</reference>
<proteinExistence type="predicted"/>
<evidence type="ECO:0000313" key="1">
    <source>
        <dbReference type="EMBL" id="WDG07098.1"/>
    </source>
</evidence>
<dbReference type="EMBL" id="CP117988">
    <property type="protein sequence ID" value="WDG07098.1"/>
    <property type="molecule type" value="Genomic_DNA"/>
</dbReference>
<organism evidence="1 2">
    <name type="scientific">Vibrio campbellii</name>
    <dbReference type="NCBI Taxonomy" id="680"/>
    <lineage>
        <taxon>Bacteria</taxon>
        <taxon>Pseudomonadati</taxon>
        <taxon>Pseudomonadota</taxon>
        <taxon>Gammaproteobacteria</taxon>
        <taxon>Vibrionales</taxon>
        <taxon>Vibrionaceae</taxon>
        <taxon>Vibrio</taxon>
    </lineage>
</organism>
<dbReference type="Proteomes" id="UP001219537">
    <property type="component" value="Chromosome 1"/>
</dbReference>
<name>A0AAQ2XV28_9VIBR</name>
<evidence type="ECO:0000313" key="2">
    <source>
        <dbReference type="Proteomes" id="UP001219537"/>
    </source>
</evidence>
<protein>
    <submittedName>
        <fullName evidence="1">Uncharacterized protein</fullName>
    </submittedName>
</protein>
<sequence>MILRKKINVQNTKLNVVKCLMPLIVIGISACGHEEASNTITSGSDSITESPRVIAPELVIITKPNEINEFNIRQHYVGKGITIDSISSENEHCYASQSHDDINTAELYSNAAEFCTYSISVGNSENNEQTQTSLTSFSSLADKPILEPHFVLLKQAEMLDQNVIDVKSVLGEQWPQGYELKAVTRVSPSNEHSAIPWSQHGIELSYAQVNEMITLRYVLANKESEDKPLTGLIVVGKGIEKTYADISPISYNLDTVFTAKTQQQLTINLETLSDLTIDIDSQWQLAYVYSNTATVASADKDSVINKSFTFIATQPGKHSVSYVVQDQYNNILSASMYITVAANEQTPDWNYVDYYNSHTNTTKRLAAPLLYSDASQVTNAEAVWDSNKSTTLSAYLNADSAETICAAKGRIPFAYELDQVYRATSAGELDISKWPKSTPFMVYSEDKSRIQAYDLNTGILRDKSTEDEALYLTCLEFQELMVQTTGVTFTVYSEAQISVVTKKAEESEYDISLVSDEISESEMTLRTVPINERQFAVYARSTKGGLFTIKVTDRDNPEITVESRLQAIVGKWKELQFSDTYTCRGTEGVRDPCYVIANDSDEIEVDFRMVDNEGNGIPDKSFSVTTDLSVTSNPWSDWTDLRGASSFRAKAKANLLSPGETEKTVGATLKKDNGELLLNIKVIAPTK</sequence>
<dbReference type="RefSeq" id="WP_274290310.1">
    <property type="nucleotide sequence ID" value="NZ_CP117988.1"/>
</dbReference>
<accession>A0AAQ2XV28</accession>